<feature type="compositionally biased region" description="Acidic residues" evidence="34">
    <location>
        <begin position="195"/>
        <end position="211"/>
    </location>
</feature>
<evidence type="ECO:0000256" key="13">
    <source>
        <dbReference type="ARBA" id="ARBA00022806"/>
    </source>
</evidence>
<dbReference type="GO" id="GO:0051536">
    <property type="term" value="F:iron-sulfur cluster binding"/>
    <property type="evidence" value="ECO:0007669"/>
    <property type="project" value="UniProtKB-KW"/>
</dbReference>
<dbReference type="InterPro" id="IPR036625">
    <property type="entry name" value="E3-bd_dom_sf"/>
</dbReference>
<dbReference type="SUPFAM" id="SSF51230">
    <property type="entry name" value="Single hybrid motif"/>
    <property type="match status" value="1"/>
</dbReference>
<keyword evidence="10" id="KW-0479">Metal-binding</keyword>
<dbReference type="FunFam" id="3.40.50.300:FF:002669">
    <property type="entry name" value="Chromosome transmission fidelity protein 1"/>
    <property type="match status" value="1"/>
</dbReference>
<dbReference type="OrthoDB" id="267079at2759"/>
<comment type="cofactor">
    <cofactor evidence="2">
        <name>[4Fe-4S] cluster</name>
        <dbReference type="ChEBI" id="CHEBI:49883"/>
    </cofactor>
</comment>
<dbReference type="EMBL" id="DF238791">
    <property type="protein sequence ID" value="GAC95191.1"/>
    <property type="molecule type" value="Genomic_DNA"/>
</dbReference>
<dbReference type="PROSITE" id="PS51193">
    <property type="entry name" value="HELICASE_ATP_BIND_2"/>
    <property type="match status" value="1"/>
</dbReference>
<dbReference type="FunFam" id="3.30.559.10:FF:000007">
    <property type="entry name" value="Dihydrolipoamide acetyltransferase component of pyruvate dehydrogenase complex"/>
    <property type="match status" value="1"/>
</dbReference>
<feature type="region of interest" description="Disordered" evidence="34">
    <location>
        <begin position="554"/>
        <end position="598"/>
    </location>
</feature>
<feature type="domain" description="Lipoyl-binding" evidence="35">
    <location>
        <begin position="1035"/>
        <end position="1114"/>
    </location>
</feature>
<dbReference type="InterPro" id="IPR000089">
    <property type="entry name" value="Biotin_lipoyl"/>
</dbReference>
<dbReference type="GO" id="GO:0043754">
    <property type="term" value="F:dihydrolipoamide branched chain acyltransferase activity"/>
    <property type="evidence" value="ECO:0007669"/>
    <property type="project" value="UniProtKB-EC"/>
</dbReference>
<evidence type="ECO:0000313" key="38">
    <source>
        <dbReference type="EMBL" id="GAC95191.1"/>
    </source>
</evidence>
<evidence type="ECO:0000256" key="11">
    <source>
        <dbReference type="ARBA" id="ARBA00022741"/>
    </source>
</evidence>
<evidence type="ECO:0000256" key="15">
    <source>
        <dbReference type="ARBA" id="ARBA00022840"/>
    </source>
</evidence>
<dbReference type="InterPro" id="IPR045028">
    <property type="entry name" value="DinG/Rad3-like"/>
</dbReference>
<evidence type="ECO:0000256" key="9">
    <source>
        <dbReference type="ARBA" id="ARBA00022679"/>
    </source>
</evidence>
<accession>R9P1R3</accession>
<evidence type="ECO:0000256" key="22">
    <source>
        <dbReference type="ARBA" id="ARBA00023306"/>
    </source>
</evidence>
<feature type="domain" description="Peripheral subunit-binding (PSBD)" evidence="37">
    <location>
        <begin position="1171"/>
        <end position="1208"/>
    </location>
</feature>
<dbReference type="Pfam" id="PF00198">
    <property type="entry name" value="2-oxoacid_dh"/>
    <property type="match status" value="1"/>
</dbReference>
<evidence type="ECO:0000256" key="34">
    <source>
        <dbReference type="SAM" id="MobiDB-lite"/>
    </source>
</evidence>
<dbReference type="InterPro" id="IPR001078">
    <property type="entry name" value="2-oxoacid_DH_actylTfrase"/>
</dbReference>
<evidence type="ECO:0000256" key="17">
    <source>
        <dbReference type="ARBA" id="ARBA00023004"/>
    </source>
</evidence>
<dbReference type="InterPro" id="IPR027417">
    <property type="entry name" value="P-loop_NTPase"/>
</dbReference>
<dbReference type="EC" id="2.3.1.168" evidence="25"/>
<dbReference type="eggNOG" id="KOG1133">
    <property type="taxonomic scope" value="Eukaryota"/>
</dbReference>
<evidence type="ECO:0000256" key="32">
    <source>
        <dbReference type="ARBA" id="ARBA00048954"/>
    </source>
</evidence>
<keyword evidence="16" id="KW-0809">Transit peptide</keyword>
<dbReference type="GO" id="GO:0003677">
    <property type="term" value="F:DNA binding"/>
    <property type="evidence" value="ECO:0007669"/>
    <property type="project" value="InterPro"/>
</dbReference>
<keyword evidence="23" id="KW-0012">Acyltransferase</keyword>
<dbReference type="PANTHER" id="PTHR11472">
    <property type="entry name" value="DNA REPAIR DEAD HELICASE RAD3/XP-D SUBFAMILY MEMBER"/>
    <property type="match status" value="1"/>
</dbReference>
<comment type="cofactor">
    <cofactor evidence="1">
        <name>(R)-lipoate</name>
        <dbReference type="ChEBI" id="CHEBI:83088"/>
    </cofactor>
</comment>
<evidence type="ECO:0000256" key="2">
    <source>
        <dbReference type="ARBA" id="ARBA00001966"/>
    </source>
</evidence>
<dbReference type="GO" id="GO:0034085">
    <property type="term" value="P:establishment of sister chromatid cohesion"/>
    <property type="evidence" value="ECO:0007669"/>
    <property type="project" value="TreeGrafter"/>
</dbReference>
<dbReference type="Gene3D" id="3.30.559.10">
    <property type="entry name" value="Chloramphenicol acetyltransferase-like domain"/>
    <property type="match status" value="1"/>
</dbReference>
<keyword evidence="39" id="KW-1185">Reference proteome</keyword>
<dbReference type="CDD" id="cd18788">
    <property type="entry name" value="SF2_C_XPD"/>
    <property type="match status" value="1"/>
</dbReference>
<comment type="similarity">
    <text evidence="6">Belongs to the DEAD box helicase family. DEAH subfamily. DDX11/CHL1 sub-subfamily.</text>
</comment>
<evidence type="ECO:0000256" key="18">
    <source>
        <dbReference type="ARBA" id="ARBA00023014"/>
    </source>
</evidence>
<evidence type="ECO:0000259" key="35">
    <source>
        <dbReference type="PROSITE" id="PS50968"/>
    </source>
</evidence>
<evidence type="ECO:0000256" key="24">
    <source>
        <dbReference type="ARBA" id="ARBA00029709"/>
    </source>
</evidence>
<evidence type="ECO:0000313" key="39">
    <source>
        <dbReference type="Proteomes" id="UP000014071"/>
    </source>
</evidence>
<keyword evidence="17" id="KW-0408">Iron</keyword>
<evidence type="ECO:0000256" key="28">
    <source>
        <dbReference type="ARBA" id="ARBA00044969"/>
    </source>
</evidence>
<dbReference type="GO" id="GO:0005634">
    <property type="term" value="C:nucleus"/>
    <property type="evidence" value="ECO:0007669"/>
    <property type="project" value="UniProtKB-SubCell"/>
</dbReference>
<dbReference type="InterPro" id="IPR006555">
    <property type="entry name" value="ATP-dep_Helicase_C"/>
</dbReference>
<evidence type="ECO:0000256" key="23">
    <source>
        <dbReference type="ARBA" id="ARBA00023315"/>
    </source>
</evidence>
<dbReference type="InterPro" id="IPR023213">
    <property type="entry name" value="CAT-like_dom_sf"/>
</dbReference>
<dbReference type="RefSeq" id="XP_012188778.1">
    <property type="nucleotide sequence ID" value="XM_012333388.1"/>
</dbReference>
<evidence type="ECO:0000256" key="27">
    <source>
        <dbReference type="ARBA" id="ARBA00042008"/>
    </source>
</evidence>
<evidence type="ECO:0000256" key="1">
    <source>
        <dbReference type="ARBA" id="ARBA00001938"/>
    </source>
</evidence>
<dbReference type="Pfam" id="PF13307">
    <property type="entry name" value="Helicase_C_2"/>
    <property type="match status" value="1"/>
</dbReference>
<dbReference type="GO" id="GO:0005759">
    <property type="term" value="C:mitochondrial matrix"/>
    <property type="evidence" value="ECO:0007669"/>
    <property type="project" value="UniProtKB-SubCell"/>
</dbReference>
<evidence type="ECO:0000259" key="36">
    <source>
        <dbReference type="PROSITE" id="PS51193"/>
    </source>
</evidence>
<dbReference type="FunFam" id="4.10.320.10:FF:000002">
    <property type="entry name" value="Dihydrolipoamide acetyltransferase component of pyruvate dehydrogenase complex"/>
    <property type="match status" value="1"/>
</dbReference>
<evidence type="ECO:0000256" key="26">
    <source>
        <dbReference type="ARBA" id="ARBA00039275"/>
    </source>
</evidence>
<evidence type="ECO:0000256" key="33">
    <source>
        <dbReference type="ARBA" id="ARBA00051775"/>
    </source>
</evidence>
<evidence type="ECO:0000256" key="8">
    <source>
        <dbReference type="ARBA" id="ARBA00017386"/>
    </source>
</evidence>
<evidence type="ECO:0000256" key="21">
    <source>
        <dbReference type="ARBA" id="ARBA00023242"/>
    </source>
</evidence>
<dbReference type="InterPro" id="IPR003016">
    <property type="entry name" value="2-oxoA_DH_lipoyl-BS"/>
</dbReference>
<keyword evidence="11" id="KW-0547">Nucleotide-binding</keyword>
<evidence type="ECO:0000256" key="4">
    <source>
        <dbReference type="ARBA" id="ARBA00004305"/>
    </source>
</evidence>
<keyword evidence="22" id="KW-0131">Cell cycle</keyword>
<dbReference type="InterPro" id="IPR011053">
    <property type="entry name" value="Single_hybrid_motif"/>
</dbReference>
<feature type="compositionally biased region" description="Low complexity" evidence="34">
    <location>
        <begin position="1212"/>
        <end position="1230"/>
    </location>
</feature>
<organism evidence="38 39">
    <name type="scientific">Pseudozyma hubeiensis (strain SY62)</name>
    <name type="common">Yeast</name>
    <dbReference type="NCBI Taxonomy" id="1305764"/>
    <lineage>
        <taxon>Eukaryota</taxon>
        <taxon>Fungi</taxon>
        <taxon>Dikarya</taxon>
        <taxon>Basidiomycota</taxon>
        <taxon>Ustilaginomycotina</taxon>
        <taxon>Ustilaginomycetes</taxon>
        <taxon>Ustilaginales</taxon>
        <taxon>Ustilaginaceae</taxon>
        <taxon>Pseudozyma</taxon>
    </lineage>
</organism>
<dbReference type="Gene3D" id="4.10.320.10">
    <property type="entry name" value="E3-binding domain"/>
    <property type="match status" value="1"/>
</dbReference>
<evidence type="ECO:0000256" key="19">
    <source>
        <dbReference type="ARBA" id="ARBA00023128"/>
    </source>
</evidence>
<dbReference type="GeneID" id="24108057"/>
<reference evidence="39" key="1">
    <citation type="journal article" date="2013" name="Genome Announc.">
        <title>Draft genome sequence of the basidiomycetous yeast-like fungus Pseudozyma hubeiensis SY62, which produces an abundant amount of the biosurfactant mannosylerythritol lipids.</title>
        <authorList>
            <person name="Konishi M."/>
            <person name="Hatada Y."/>
            <person name="Horiuchi J."/>
        </authorList>
    </citation>
    <scope>NUCLEOTIDE SEQUENCE [LARGE SCALE GENOMIC DNA]</scope>
    <source>
        <strain evidence="39">SY62</strain>
    </source>
</reference>
<dbReference type="SUPFAM" id="SSF52540">
    <property type="entry name" value="P-loop containing nucleoside triphosphate hydrolases"/>
    <property type="match status" value="1"/>
</dbReference>
<dbReference type="CDD" id="cd06849">
    <property type="entry name" value="lipoyl_domain"/>
    <property type="match status" value="1"/>
</dbReference>
<comment type="similarity">
    <text evidence="5">Belongs to the 2-oxoacid dehydrogenase family.</text>
</comment>
<dbReference type="Pfam" id="PF00364">
    <property type="entry name" value="Biotin_lipoyl"/>
    <property type="match status" value="1"/>
</dbReference>
<keyword evidence="12" id="KW-0378">Hydrolase</keyword>
<dbReference type="Pfam" id="PF02817">
    <property type="entry name" value="E3_binding"/>
    <property type="match status" value="1"/>
</dbReference>
<dbReference type="PANTHER" id="PTHR11472:SF41">
    <property type="entry name" value="ATP-DEPENDENT DNA HELICASE DDX11-RELATED"/>
    <property type="match status" value="1"/>
</dbReference>
<protein>
    <recommendedName>
        <fullName evidence="8">ATP-dependent DNA helicase CHL1</fullName>
        <ecNumber evidence="25">2.3.1.168</ecNumber>
        <ecNumber evidence="28">5.6.2.3</ecNumber>
    </recommendedName>
    <alternativeName>
        <fullName evidence="7">ATP-dependent DNA helicase chl1</fullName>
    </alternativeName>
    <alternativeName>
        <fullName evidence="27">Branched-chain alpha-keto acid dehydrogenase complex component E2</fullName>
    </alternativeName>
    <alternativeName>
        <fullName evidence="24">Chromosome loss protein 1</fullName>
    </alternativeName>
    <alternativeName>
        <fullName evidence="29 30">DNA 5'-3' helicase CHL1</fullName>
    </alternativeName>
    <alternativeName>
        <fullName evidence="26">Lipoamide acyltransferase component of branched-chain alpha-keto acid dehydrogenase complex, mitochondrial</fullName>
    </alternativeName>
</protein>
<feature type="region of interest" description="Disordered" evidence="34">
    <location>
        <begin position="1209"/>
        <end position="1233"/>
    </location>
</feature>
<keyword evidence="21" id="KW-0539">Nucleus</keyword>
<dbReference type="GO" id="GO:0043139">
    <property type="term" value="F:5'-3' DNA helicase activity"/>
    <property type="evidence" value="ECO:0007669"/>
    <property type="project" value="UniProtKB-EC"/>
</dbReference>
<dbReference type="InterPro" id="IPR013020">
    <property type="entry name" value="Rad3/Chl1-like"/>
</dbReference>
<evidence type="ECO:0000256" key="10">
    <source>
        <dbReference type="ARBA" id="ARBA00022723"/>
    </source>
</evidence>
<evidence type="ECO:0000256" key="6">
    <source>
        <dbReference type="ARBA" id="ARBA00008435"/>
    </source>
</evidence>
<keyword evidence="15" id="KW-0067">ATP-binding</keyword>
<evidence type="ECO:0000256" key="30">
    <source>
        <dbReference type="ARBA" id="ARBA00045008"/>
    </source>
</evidence>
<dbReference type="EC" id="5.6.2.3" evidence="28"/>
<dbReference type="Gene3D" id="2.40.50.100">
    <property type="match status" value="1"/>
</dbReference>
<evidence type="ECO:0000256" key="7">
    <source>
        <dbReference type="ARBA" id="ARBA00016387"/>
    </source>
</evidence>
<feature type="compositionally biased region" description="Basic residues" evidence="34">
    <location>
        <begin position="569"/>
        <end position="581"/>
    </location>
</feature>
<evidence type="ECO:0000256" key="12">
    <source>
        <dbReference type="ARBA" id="ARBA00022801"/>
    </source>
</evidence>
<keyword evidence="19" id="KW-0496">Mitochondrion</keyword>
<dbReference type="InterPro" id="IPR010614">
    <property type="entry name" value="RAD3-like_helicase_DEAD"/>
</dbReference>
<dbReference type="GO" id="GO:0045333">
    <property type="term" value="P:cellular respiration"/>
    <property type="evidence" value="ECO:0007669"/>
    <property type="project" value="UniProtKB-ARBA"/>
</dbReference>
<feature type="domain" description="Helicase ATP-binding" evidence="36">
    <location>
        <begin position="50"/>
        <end position="486"/>
    </location>
</feature>
<dbReference type="GO" id="GO:0006139">
    <property type="term" value="P:nucleobase-containing compound metabolic process"/>
    <property type="evidence" value="ECO:0007669"/>
    <property type="project" value="InterPro"/>
</dbReference>
<keyword evidence="9" id="KW-0808">Transferase</keyword>
<comment type="catalytic activity">
    <reaction evidence="33">
        <text>N(6)-[(R)-dihydrolipoyl]-L-lysyl-[protein] + 2-methylpropanoyl-CoA = N(6)-[(R)-S(8)-2-methylpropanoyldihydrolipoyl]-L-lysyl-[protein] + CoA</text>
        <dbReference type="Rhea" id="RHEA:18865"/>
        <dbReference type="Rhea" id="RHEA-COMP:10475"/>
        <dbReference type="Rhea" id="RHEA-COMP:10497"/>
        <dbReference type="ChEBI" id="CHEBI:57287"/>
        <dbReference type="ChEBI" id="CHEBI:57338"/>
        <dbReference type="ChEBI" id="CHEBI:83100"/>
        <dbReference type="ChEBI" id="CHEBI:83142"/>
        <dbReference type="EC" id="2.3.1.168"/>
    </reaction>
    <physiologicalReaction direction="left-to-right" evidence="33">
        <dbReference type="Rhea" id="RHEA:18866"/>
    </physiologicalReaction>
</comment>
<dbReference type="Proteomes" id="UP000014071">
    <property type="component" value="Unassembled WGS sequence"/>
</dbReference>
<keyword evidence="18" id="KW-0411">Iron-sulfur</keyword>
<evidence type="ECO:0000256" key="29">
    <source>
        <dbReference type="ARBA" id="ARBA00044998"/>
    </source>
</evidence>
<proteinExistence type="inferred from homology"/>
<dbReference type="NCBIfam" id="TIGR00604">
    <property type="entry name" value="rad3"/>
    <property type="match status" value="1"/>
</dbReference>
<dbReference type="Pfam" id="PF06733">
    <property type="entry name" value="DEAD_2"/>
    <property type="match status" value="1"/>
</dbReference>
<comment type="subcellular location">
    <subcellularLocation>
        <location evidence="4">Mitochondrion matrix</location>
    </subcellularLocation>
    <subcellularLocation>
        <location evidence="3">Nucleus</location>
    </subcellularLocation>
</comment>
<dbReference type="STRING" id="1305764.R9P1R3"/>
<keyword evidence="13" id="KW-0347">Helicase</keyword>
<evidence type="ECO:0000256" key="14">
    <source>
        <dbReference type="ARBA" id="ARBA00022823"/>
    </source>
</evidence>
<dbReference type="FunFam" id="3.40.50.300:FF:001250">
    <property type="entry name" value="Putative ATP-dependent RNA helicase DDX11"/>
    <property type="match status" value="1"/>
</dbReference>
<dbReference type="PROSITE" id="PS00189">
    <property type="entry name" value="LIPOYL"/>
    <property type="match status" value="1"/>
</dbReference>
<comment type="catalytic activity">
    <reaction evidence="32">
        <text>ATP + H2O = ADP + phosphate + H(+)</text>
        <dbReference type="Rhea" id="RHEA:13065"/>
        <dbReference type="ChEBI" id="CHEBI:15377"/>
        <dbReference type="ChEBI" id="CHEBI:15378"/>
        <dbReference type="ChEBI" id="CHEBI:30616"/>
        <dbReference type="ChEBI" id="CHEBI:43474"/>
        <dbReference type="ChEBI" id="CHEBI:456216"/>
        <dbReference type="EC" id="5.6.2.3"/>
    </reaction>
</comment>
<dbReference type="InterPro" id="IPR014013">
    <property type="entry name" value="Helic_SF1/SF2_ATP-bd_DinG/Rad3"/>
</dbReference>
<dbReference type="GO" id="GO:0005829">
    <property type="term" value="C:cytosol"/>
    <property type="evidence" value="ECO:0007669"/>
    <property type="project" value="UniProtKB-ARBA"/>
</dbReference>
<comment type="function">
    <text evidence="31">ATP-dependent DNA helicase important for chromosome transmission and normal cell cycle progression in G(2)/M. May have a role in changing DNA topology to allow the loading of proteins involved in maintaining sister chromatid cohesion in the vicinity of the centromeres. Has a specific role in chromosome segregation during meiosis II.</text>
</comment>
<dbReference type="SUPFAM" id="SSF47005">
    <property type="entry name" value="Peripheral subunit-binding domain of 2-oxo acid dehydrogenase complex"/>
    <property type="match status" value="1"/>
</dbReference>
<evidence type="ECO:0000256" key="5">
    <source>
        <dbReference type="ARBA" id="ARBA00007317"/>
    </source>
</evidence>
<evidence type="ECO:0000256" key="25">
    <source>
        <dbReference type="ARBA" id="ARBA00038880"/>
    </source>
</evidence>
<keyword evidence="20" id="KW-0413">Isomerase</keyword>
<name>R9P1R3_PSEHS</name>
<dbReference type="HOGENOM" id="CLU_004295_0_0_1"/>
<dbReference type="GO" id="GO:0005524">
    <property type="term" value="F:ATP binding"/>
    <property type="evidence" value="ECO:0007669"/>
    <property type="project" value="UniProtKB-KW"/>
</dbReference>
<evidence type="ECO:0000256" key="16">
    <source>
        <dbReference type="ARBA" id="ARBA00022946"/>
    </source>
</evidence>
<evidence type="ECO:0000259" key="37">
    <source>
        <dbReference type="PROSITE" id="PS51826"/>
    </source>
</evidence>
<dbReference type="Gene3D" id="3.40.50.300">
    <property type="entry name" value="P-loop containing nucleotide triphosphate hydrolases"/>
    <property type="match status" value="3"/>
</dbReference>
<dbReference type="SMART" id="SM00491">
    <property type="entry name" value="HELICc2"/>
    <property type="match status" value="1"/>
</dbReference>
<dbReference type="SMART" id="SM00488">
    <property type="entry name" value="DEXDc2"/>
    <property type="match status" value="1"/>
</dbReference>
<dbReference type="PROSITE" id="PS51826">
    <property type="entry name" value="PSBD"/>
    <property type="match status" value="1"/>
</dbReference>
<dbReference type="SUPFAM" id="SSF52777">
    <property type="entry name" value="CoA-dependent acyltransferases"/>
    <property type="match status" value="1"/>
</dbReference>
<sequence>MQACFVLSLSVDDAGHGYCTVAAKYAVTMDRQNALRLDPPGDIVDAELASREFQFPYPEAYSIQLDLMRQVFSTIEDGKVGLFESPTGTGKSLSLICAAFTWLRRNAQRHTIATGEINGASSSTEKGSAGYQEPDWVVKYENERRRKEAEAYELDLKDRIAAARAKQTALKKSRRDGLLDAEARAAKRQRRAADDDGDQDSDSDLLIDEEEGSKGARALQLATYSKASLSEKSAEIDSNLSPAVRALMQQYELSRNGGRQEEDEPETLPRIIYASRTHSQLSQFVAELRKTSYGQADVLDATTLPVRTISLGSRKQMCINDEVQRIGRKKGSEAMNERCLELMKGKKGKGKCPSLPSFDQAGRAQILEFRDAALAEVGDIEDLVQLGKQTQTCPYFAARSSAKQAELVTLPYNLLLQKDARIALGISLEGCVVLIDEAHNLIDTILSTHSVSVDSRQIAQASKQIDTYLEKFALRLKGSNEQNLRKVRKVLSSMSTFFTEQATTSRRNNEMVMTAVELVSRLTGNLDQINLVTLEKWLKETQIARKISGYADKRNRRAADQATAIAHQSNRKRHVANKSRHSSTVPVPHAAEETEPSAAGQSAISSMHAIEAFILSLANRTEDGRVVLSSATDTATGETIVRAKYQLLNPSHAFKSLVDEARSVILAGGTMEPMSDFRQQLLPFVPPERLLTFSCGHIIPPSNLMVSVLSTSPKGLPFEFKFDSRDNLDLVDELGRTLANLCNVIPAGLVIFVPSYAFLDKVMGRWKDAASGGVLQRLSSKKKIFTEPKTTMEVDKVLGEYTAAIRAKDEKTGASSGGAIMFAVVGAKLSEGINFSDDLARGVVMVGMPFANMQSPELAERMKYIRELAAKHEATGSDSKTSKTADPGHELYTNLCMKAVNQSIGRAVRHRNDYAALILLDRRYARPEIKQRLPGWIRDQVTVADRFASAHFRIDVRSSTIILVGIVAHTMLARSALRRSLRLTGAPASTATLKAGCSSPRLVKRNYVQQSASIPIVVGSSSTSLRSFATTPRRQATEIKPYLLADVGEGITECEIIKWFVQPGATVQEFDPICEVQSDKASVEITSRYAGRIRRLMHKEGDVARVGHPLCEIEMESEGAAEAEQAEEEVQITGVSSDSEFKAVDMEGFVSAEHKHSNGGGHAANNGKDVLATPAVRRVSREHNVDLSQVNGTGRDGRITKEDVLNHVSNGASSSSASSSSTSAPSPAAPGITETIDLTPVQRAMFKAMTATLSTPHFAYSDEIDVTDLDKVRVLLSQSIPDRFAQAGDASFTKLTLLPLLVKAMSLALHDHPMFRSTLNSDQKLVRRSSHDISIALTSKVGLLTPCITDVQAKSIYDLSASITRLQTVASSSKGLSPADLKTTGTITLSNVGAVGGGTYTHPLLPPTGQLAIGALGRSRVLPRFASEIPSLATSDPDKIVRRLIMSVSFAGDHRVVEGADLARLVNRWKLLVENPSLWLGLLA</sequence>
<dbReference type="GO" id="GO:0016818">
    <property type="term" value="F:hydrolase activity, acting on acid anhydrides, in phosphorus-containing anhydrides"/>
    <property type="evidence" value="ECO:0007669"/>
    <property type="project" value="InterPro"/>
</dbReference>
<dbReference type="InterPro" id="IPR004167">
    <property type="entry name" value="PSBD"/>
</dbReference>
<keyword evidence="14" id="KW-0450">Lipoyl</keyword>
<dbReference type="GO" id="GO:0046872">
    <property type="term" value="F:metal ion binding"/>
    <property type="evidence" value="ECO:0007669"/>
    <property type="project" value="UniProtKB-KW"/>
</dbReference>
<evidence type="ECO:0000256" key="31">
    <source>
        <dbReference type="ARBA" id="ARBA00045702"/>
    </source>
</evidence>
<gene>
    <name evidence="38" type="ORF">PHSY_002766</name>
</gene>
<evidence type="ECO:0000256" key="3">
    <source>
        <dbReference type="ARBA" id="ARBA00004123"/>
    </source>
</evidence>
<dbReference type="eggNOG" id="KOG0558">
    <property type="taxonomic scope" value="Eukaryota"/>
</dbReference>
<dbReference type="PROSITE" id="PS50968">
    <property type="entry name" value="BIOTINYL_LIPOYL"/>
    <property type="match status" value="1"/>
</dbReference>
<dbReference type="FunFam" id="2.40.50.100:FF:000013">
    <property type="entry name" value="Dihydrolipoamide acetyltransferase component of pyruvate dehydrogenase complex"/>
    <property type="match status" value="1"/>
</dbReference>
<dbReference type="InterPro" id="IPR006554">
    <property type="entry name" value="Helicase-like_DEXD_c2"/>
</dbReference>
<feature type="region of interest" description="Disordered" evidence="34">
    <location>
        <begin position="188"/>
        <end position="211"/>
    </location>
</feature>
<evidence type="ECO:0000256" key="20">
    <source>
        <dbReference type="ARBA" id="ARBA00023235"/>
    </source>
</evidence>